<keyword evidence="5" id="KW-0597">Phosphoprotein</keyword>
<dbReference type="EC" id="2.7.13.3" evidence="3"/>
<dbReference type="GO" id="GO:0005886">
    <property type="term" value="C:plasma membrane"/>
    <property type="evidence" value="ECO:0007669"/>
    <property type="project" value="UniProtKB-SubCell"/>
</dbReference>
<feature type="transmembrane region" description="Helical" evidence="14">
    <location>
        <begin position="6"/>
        <end position="29"/>
    </location>
</feature>
<dbReference type="GO" id="GO:0005524">
    <property type="term" value="F:ATP binding"/>
    <property type="evidence" value="ECO:0007669"/>
    <property type="project" value="UniProtKB-KW"/>
</dbReference>
<dbReference type="PANTHER" id="PTHR45528:SF1">
    <property type="entry name" value="SENSOR HISTIDINE KINASE CPXA"/>
    <property type="match status" value="1"/>
</dbReference>
<proteinExistence type="predicted"/>
<dbReference type="GO" id="GO:0000155">
    <property type="term" value="F:phosphorelay sensor kinase activity"/>
    <property type="evidence" value="ECO:0007669"/>
    <property type="project" value="InterPro"/>
</dbReference>
<dbReference type="SMART" id="SM00387">
    <property type="entry name" value="HATPase_c"/>
    <property type="match status" value="1"/>
</dbReference>
<evidence type="ECO:0000256" key="8">
    <source>
        <dbReference type="ARBA" id="ARBA00022741"/>
    </source>
</evidence>
<accession>M1ZI35</accession>
<keyword evidence="17" id="KW-1185">Reference proteome</keyword>
<evidence type="ECO:0000256" key="9">
    <source>
        <dbReference type="ARBA" id="ARBA00022777"/>
    </source>
</evidence>
<evidence type="ECO:0000313" key="17">
    <source>
        <dbReference type="Proteomes" id="UP000245423"/>
    </source>
</evidence>
<evidence type="ECO:0000259" key="15">
    <source>
        <dbReference type="PROSITE" id="PS50109"/>
    </source>
</evidence>
<keyword evidence="8" id="KW-0547">Nucleotide-binding</keyword>
<keyword evidence="7 14" id="KW-0812">Transmembrane</keyword>
<dbReference type="Gene3D" id="3.30.565.10">
    <property type="entry name" value="Histidine kinase-like ATPase, C-terminal domain"/>
    <property type="match status" value="1"/>
</dbReference>
<evidence type="ECO:0000256" key="4">
    <source>
        <dbReference type="ARBA" id="ARBA00022475"/>
    </source>
</evidence>
<dbReference type="EMBL" id="LT669839">
    <property type="protein sequence ID" value="SHD77910.1"/>
    <property type="molecule type" value="Genomic_DNA"/>
</dbReference>
<sequence length="468" mass="54550">MKWKILLRFLLILVLSVIIAFNINIFIVYRFFLADDYSEGEWNQLGNFSLTFDQYIFEEDGNPTVTKKGIRELNLKNGWIQILDEEGYEVYSWNKPEKALTHYTPSEMVFYNIYTGAIDNYTTFAGTAEINNYKWSYIIGFPMDKVAKYNFIYSPEKIKSNIFEVLIYLFIVPIIVLIVMGYIFGRNITNPIIEIVSGIGQLSKGEYGKRYIEKGLYKEVYSSLNNLSNILSMNEIERKNMEKMREEWIHNLSHDLKTPLASIKGYGELMADEEYILSQDEIEEYSHIIKEKAEYMEKLLEDLKLTQVLKRGLIPINHKKEDLVEVIRDITIDVLNNPNYQERRILFNPKKEKIIFFFDRSLLQRAFTNLIYNSIVHNDEDTEIIITMDRKDKIYIQIEDSGKGISKEDLDNLFEKYYRGTNTGESHKGSGLGMAIAKQIIEVHNGEIEVESTLGVGTKINIIFPLTT</sequence>
<protein>
    <recommendedName>
        <fullName evidence="3">histidine kinase</fullName>
        <ecNumber evidence="3">2.7.13.3</ecNumber>
    </recommendedName>
</protein>
<keyword evidence="12" id="KW-0902">Two-component regulatory system</keyword>
<evidence type="ECO:0000256" key="11">
    <source>
        <dbReference type="ARBA" id="ARBA00022989"/>
    </source>
</evidence>
<evidence type="ECO:0000256" key="14">
    <source>
        <dbReference type="SAM" id="Phobius"/>
    </source>
</evidence>
<keyword evidence="11 14" id="KW-1133">Transmembrane helix</keyword>
<keyword evidence="9 16" id="KW-0418">Kinase</keyword>
<dbReference type="InterPro" id="IPR003594">
    <property type="entry name" value="HATPase_dom"/>
</dbReference>
<dbReference type="PANTHER" id="PTHR45528">
    <property type="entry name" value="SENSOR HISTIDINE KINASE CPXA"/>
    <property type="match status" value="1"/>
</dbReference>
<dbReference type="AlphaFoldDB" id="M1ZI35"/>
<dbReference type="InterPro" id="IPR036890">
    <property type="entry name" value="HATPase_C_sf"/>
</dbReference>
<evidence type="ECO:0000313" key="16">
    <source>
        <dbReference type="EMBL" id="SHD77910.1"/>
    </source>
</evidence>
<evidence type="ECO:0000256" key="5">
    <source>
        <dbReference type="ARBA" id="ARBA00022553"/>
    </source>
</evidence>
<dbReference type="InterPro" id="IPR004358">
    <property type="entry name" value="Sig_transdc_His_kin-like_C"/>
</dbReference>
<dbReference type="InterPro" id="IPR005467">
    <property type="entry name" value="His_kinase_dom"/>
</dbReference>
<evidence type="ECO:0000256" key="2">
    <source>
        <dbReference type="ARBA" id="ARBA00004651"/>
    </source>
</evidence>
<evidence type="ECO:0000256" key="13">
    <source>
        <dbReference type="ARBA" id="ARBA00023136"/>
    </source>
</evidence>
<dbReference type="InterPro" id="IPR003661">
    <property type="entry name" value="HisK_dim/P_dom"/>
</dbReference>
<dbReference type="RefSeq" id="WP_005583297.1">
    <property type="nucleotide sequence ID" value="NZ_LT669839.1"/>
</dbReference>
<dbReference type="InterPro" id="IPR036097">
    <property type="entry name" value="HisK_dim/P_sf"/>
</dbReference>
<feature type="domain" description="Histidine kinase" evidence="15">
    <location>
        <begin position="251"/>
        <end position="468"/>
    </location>
</feature>
<evidence type="ECO:0000256" key="6">
    <source>
        <dbReference type="ARBA" id="ARBA00022679"/>
    </source>
</evidence>
<keyword evidence="10" id="KW-0067">ATP-binding</keyword>
<reference evidence="16 17" key="1">
    <citation type="submission" date="2016-11" db="EMBL/GenBank/DDBJ databases">
        <authorList>
            <person name="Manzoor S."/>
        </authorList>
    </citation>
    <scope>NUCLEOTIDE SEQUENCE [LARGE SCALE GENOMIC DNA]</scope>
    <source>
        <strain evidence="16">Clostridium ultunense strain Esp</strain>
    </source>
</reference>
<dbReference type="Pfam" id="PF02518">
    <property type="entry name" value="HATPase_c"/>
    <property type="match status" value="1"/>
</dbReference>
<comment type="subcellular location">
    <subcellularLocation>
        <location evidence="2">Cell membrane</location>
        <topology evidence="2">Multi-pass membrane protein</topology>
    </subcellularLocation>
</comment>
<dbReference type="SMART" id="SM00388">
    <property type="entry name" value="HisKA"/>
    <property type="match status" value="1"/>
</dbReference>
<dbReference type="HOGENOM" id="CLU_000445_89_26_9"/>
<organism evidence="16 17">
    <name type="scientific">[Clostridium] ultunense Esp</name>
    <dbReference type="NCBI Taxonomy" id="1288971"/>
    <lineage>
        <taxon>Bacteria</taxon>
        <taxon>Bacillati</taxon>
        <taxon>Bacillota</taxon>
        <taxon>Tissierellia</taxon>
        <taxon>Tissierellales</taxon>
        <taxon>Tepidimicrobiaceae</taxon>
        <taxon>Schnuerera</taxon>
    </lineage>
</organism>
<dbReference type="InterPro" id="IPR050398">
    <property type="entry name" value="HssS/ArlS-like"/>
</dbReference>
<keyword evidence="13 14" id="KW-0472">Membrane</keyword>
<dbReference type="Proteomes" id="UP000245423">
    <property type="component" value="Chromosome 1"/>
</dbReference>
<dbReference type="OrthoDB" id="9762826at2"/>
<dbReference type="Gene3D" id="1.10.287.130">
    <property type="match status" value="1"/>
</dbReference>
<name>M1ZI35_9FIRM</name>
<gene>
    <name evidence="16" type="ORF">CUESP1_2565</name>
</gene>
<evidence type="ECO:0000256" key="10">
    <source>
        <dbReference type="ARBA" id="ARBA00022840"/>
    </source>
</evidence>
<dbReference type="SUPFAM" id="SSF47384">
    <property type="entry name" value="Homodimeric domain of signal transducing histidine kinase"/>
    <property type="match status" value="1"/>
</dbReference>
<dbReference type="PRINTS" id="PR00344">
    <property type="entry name" value="BCTRLSENSOR"/>
</dbReference>
<keyword evidence="6" id="KW-0808">Transferase</keyword>
<evidence type="ECO:0000256" key="12">
    <source>
        <dbReference type="ARBA" id="ARBA00023012"/>
    </source>
</evidence>
<dbReference type="Pfam" id="PF00512">
    <property type="entry name" value="HisKA"/>
    <property type="match status" value="1"/>
</dbReference>
<dbReference type="CDD" id="cd00082">
    <property type="entry name" value="HisKA"/>
    <property type="match status" value="1"/>
</dbReference>
<dbReference type="SUPFAM" id="SSF55874">
    <property type="entry name" value="ATPase domain of HSP90 chaperone/DNA topoisomerase II/histidine kinase"/>
    <property type="match status" value="1"/>
</dbReference>
<feature type="transmembrane region" description="Helical" evidence="14">
    <location>
        <begin position="165"/>
        <end position="185"/>
    </location>
</feature>
<evidence type="ECO:0000256" key="7">
    <source>
        <dbReference type="ARBA" id="ARBA00022692"/>
    </source>
</evidence>
<evidence type="ECO:0000256" key="3">
    <source>
        <dbReference type="ARBA" id="ARBA00012438"/>
    </source>
</evidence>
<keyword evidence="4" id="KW-1003">Cell membrane</keyword>
<dbReference type="PROSITE" id="PS50109">
    <property type="entry name" value="HIS_KIN"/>
    <property type="match status" value="1"/>
</dbReference>
<evidence type="ECO:0000256" key="1">
    <source>
        <dbReference type="ARBA" id="ARBA00000085"/>
    </source>
</evidence>
<comment type="catalytic activity">
    <reaction evidence="1">
        <text>ATP + protein L-histidine = ADP + protein N-phospho-L-histidine.</text>
        <dbReference type="EC" id="2.7.13.3"/>
    </reaction>
</comment>